<evidence type="ECO:0000313" key="4">
    <source>
        <dbReference type="Proteomes" id="UP001366166"/>
    </source>
</evidence>
<keyword evidence="1" id="KW-0472">Membrane</keyword>
<evidence type="ECO:0000256" key="1">
    <source>
        <dbReference type="SAM" id="Phobius"/>
    </source>
</evidence>
<dbReference type="RefSeq" id="WP_338602793.1">
    <property type="nucleotide sequence ID" value="NZ_AP028679.1"/>
</dbReference>
<gene>
    <name evidence="3" type="ORF">FAK_37190</name>
</gene>
<dbReference type="CDD" id="cd00158">
    <property type="entry name" value="RHOD"/>
    <property type="match status" value="1"/>
</dbReference>
<reference evidence="4" key="1">
    <citation type="journal article" date="2023" name="Arch. Microbiol.">
        <title>Desulfoferula mesophilus gen. nov. sp. nov., a mesophilic sulfate-reducing bacterium isolated from a brackish lake sediment.</title>
        <authorList>
            <person name="Watanabe T."/>
            <person name="Yabe T."/>
            <person name="Tsuji J.M."/>
            <person name="Fukui M."/>
        </authorList>
    </citation>
    <scope>NUCLEOTIDE SEQUENCE [LARGE SCALE GENOMIC DNA]</scope>
    <source>
        <strain evidence="4">12FAK</strain>
    </source>
</reference>
<feature type="transmembrane region" description="Helical" evidence="1">
    <location>
        <begin position="9"/>
        <end position="30"/>
    </location>
</feature>
<sequence length="159" mass="17332">MNSGQSSHILLSCMIMLLVAAVAGLAFNLLTPQGIGWTPSYLDRPQYSAVGLAQAVGLQKEGAMLVDARDPNDYKLARAAGAVNLYPEEFALLWPLLESTLRQAPAVVVYGRYFSRWPAAQVAQLLAERGLTKVYVLPGGLEDCEKAGLPVKTYRRKRP</sequence>
<dbReference type="Gene3D" id="3.40.250.10">
    <property type="entry name" value="Rhodanese-like domain"/>
    <property type="match status" value="1"/>
</dbReference>
<dbReference type="InterPro" id="IPR036873">
    <property type="entry name" value="Rhodanese-like_dom_sf"/>
</dbReference>
<dbReference type="Pfam" id="PF00581">
    <property type="entry name" value="Rhodanese"/>
    <property type="match status" value="1"/>
</dbReference>
<accession>A0AAU9EHP2</accession>
<feature type="domain" description="Rhodanese" evidence="2">
    <location>
        <begin position="59"/>
        <end position="153"/>
    </location>
</feature>
<proteinExistence type="predicted"/>
<dbReference type="SUPFAM" id="SSF52821">
    <property type="entry name" value="Rhodanese/Cell cycle control phosphatase"/>
    <property type="match status" value="1"/>
</dbReference>
<organism evidence="3 4">
    <name type="scientific">Desulfoferula mesophila</name>
    <dbReference type="NCBI Taxonomy" id="3058419"/>
    <lineage>
        <taxon>Bacteria</taxon>
        <taxon>Pseudomonadati</taxon>
        <taxon>Thermodesulfobacteriota</taxon>
        <taxon>Desulfarculia</taxon>
        <taxon>Desulfarculales</taxon>
        <taxon>Desulfarculaceae</taxon>
        <taxon>Desulfoferula</taxon>
    </lineage>
</organism>
<dbReference type="AlphaFoldDB" id="A0AAU9EHP2"/>
<keyword evidence="4" id="KW-1185">Reference proteome</keyword>
<dbReference type="SMART" id="SM00450">
    <property type="entry name" value="RHOD"/>
    <property type="match status" value="1"/>
</dbReference>
<protein>
    <recommendedName>
        <fullName evidence="2">Rhodanese domain-containing protein</fullName>
    </recommendedName>
</protein>
<evidence type="ECO:0000313" key="3">
    <source>
        <dbReference type="EMBL" id="BEQ16653.1"/>
    </source>
</evidence>
<dbReference type="KEGG" id="dmp:FAK_37190"/>
<name>A0AAU9EHP2_9BACT</name>
<evidence type="ECO:0000259" key="2">
    <source>
        <dbReference type="PROSITE" id="PS50206"/>
    </source>
</evidence>
<dbReference type="InterPro" id="IPR001763">
    <property type="entry name" value="Rhodanese-like_dom"/>
</dbReference>
<keyword evidence="1" id="KW-1133">Transmembrane helix</keyword>
<dbReference type="PROSITE" id="PS50206">
    <property type="entry name" value="RHODANESE_3"/>
    <property type="match status" value="1"/>
</dbReference>
<keyword evidence="1" id="KW-0812">Transmembrane</keyword>
<dbReference type="Proteomes" id="UP001366166">
    <property type="component" value="Chromosome"/>
</dbReference>
<dbReference type="EMBL" id="AP028679">
    <property type="protein sequence ID" value="BEQ16653.1"/>
    <property type="molecule type" value="Genomic_DNA"/>
</dbReference>